<evidence type="ECO:0000256" key="5">
    <source>
        <dbReference type="ARBA" id="ARBA00023242"/>
    </source>
</evidence>
<reference evidence="7" key="2">
    <citation type="journal article" date="2023" name="IMA Fungus">
        <title>Comparative genomic study of the Penicillium genus elucidates a diverse pangenome and 15 lateral gene transfer events.</title>
        <authorList>
            <person name="Petersen C."/>
            <person name="Sorensen T."/>
            <person name="Nielsen M.R."/>
            <person name="Sondergaard T.E."/>
            <person name="Sorensen J.L."/>
            <person name="Fitzpatrick D.A."/>
            <person name="Frisvad J.C."/>
            <person name="Nielsen K.L."/>
        </authorList>
    </citation>
    <scope>NUCLEOTIDE SEQUENCE</scope>
    <source>
        <strain evidence="7">IBT 34128</strain>
    </source>
</reference>
<keyword evidence="8" id="KW-1185">Reference proteome</keyword>
<dbReference type="GeneID" id="81391633"/>
<dbReference type="EMBL" id="JAPMSZ010000004">
    <property type="protein sequence ID" value="KAJ5104536.1"/>
    <property type="molecule type" value="Genomic_DNA"/>
</dbReference>
<evidence type="ECO:0000256" key="2">
    <source>
        <dbReference type="ARBA" id="ARBA00022723"/>
    </source>
</evidence>
<evidence type="ECO:0000313" key="7">
    <source>
        <dbReference type="EMBL" id="KAJ5104536.1"/>
    </source>
</evidence>
<evidence type="ECO:0000256" key="1">
    <source>
        <dbReference type="ARBA" id="ARBA00004123"/>
    </source>
</evidence>
<dbReference type="CDD" id="cd12148">
    <property type="entry name" value="fungal_TF_MHR"/>
    <property type="match status" value="1"/>
</dbReference>
<accession>A0A9W9KG48</accession>
<evidence type="ECO:0000256" key="3">
    <source>
        <dbReference type="ARBA" id="ARBA00023015"/>
    </source>
</evidence>
<keyword evidence="4" id="KW-0804">Transcription</keyword>
<protein>
    <recommendedName>
        <fullName evidence="9">Transcription factor domain-containing protein</fullName>
    </recommendedName>
</protein>
<comment type="caution">
    <text evidence="7">The sequence shown here is derived from an EMBL/GenBank/DDBJ whole genome shotgun (WGS) entry which is preliminary data.</text>
</comment>
<reference evidence="7" key="1">
    <citation type="submission" date="2022-11" db="EMBL/GenBank/DDBJ databases">
        <authorList>
            <person name="Petersen C."/>
        </authorList>
    </citation>
    <scope>NUCLEOTIDE SEQUENCE</scope>
    <source>
        <strain evidence="7">IBT 34128</strain>
    </source>
</reference>
<feature type="region of interest" description="Disordered" evidence="6">
    <location>
        <begin position="279"/>
        <end position="316"/>
    </location>
</feature>
<organism evidence="7 8">
    <name type="scientific">Penicillium alfredii</name>
    <dbReference type="NCBI Taxonomy" id="1506179"/>
    <lineage>
        <taxon>Eukaryota</taxon>
        <taxon>Fungi</taxon>
        <taxon>Dikarya</taxon>
        <taxon>Ascomycota</taxon>
        <taxon>Pezizomycotina</taxon>
        <taxon>Eurotiomycetes</taxon>
        <taxon>Eurotiomycetidae</taxon>
        <taxon>Eurotiales</taxon>
        <taxon>Aspergillaceae</taxon>
        <taxon>Penicillium</taxon>
    </lineage>
</organism>
<evidence type="ECO:0000313" key="8">
    <source>
        <dbReference type="Proteomes" id="UP001141434"/>
    </source>
</evidence>
<keyword evidence="5" id="KW-0539">Nucleus</keyword>
<feature type="compositionally biased region" description="Polar residues" evidence="6">
    <location>
        <begin position="307"/>
        <end position="316"/>
    </location>
</feature>
<proteinExistence type="predicted"/>
<gene>
    <name evidence="7" type="ORF">NUU61_001883</name>
</gene>
<evidence type="ECO:0000256" key="6">
    <source>
        <dbReference type="SAM" id="MobiDB-lite"/>
    </source>
</evidence>
<dbReference type="OrthoDB" id="309640at2759"/>
<evidence type="ECO:0008006" key="9">
    <source>
        <dbReference type="Google" id="ProtNLM"/>
    </source>
</evidence>
<dbReference type="GO" id="GO:0000981">
    <property type="term" value="F:DNA-binding transcription factor activity, RNA polymerase II-specific"/>
    <property type="evidence" value="ECO:0007669"/>
    <property type="project" value="InterPro"/>
</dbReference>
<dbReference type="GO" id="GO:0005634">
    <property type="term" value="C:nucleus"/>
    <property type="evidence" value="ECO:0007669"/>
    <property type="project" value="UniProtKB-SubCell"/>
</dbReference>
<sequence>MEPEAYIRSAWQEAAMLPLPALISYTPGGCEIVLNEKMDQNWCSSFVEPRIGTNHPPVAAAFVKMIGVWAKVQLLVNDCSASSTAQNLDSVQKLSNLATSIFETTVSSRQQTGDADPASEDKILILFFEALYHQCLITLHSIIVPLFSSTSTEPTTDLDVVKNSADKITYHADMFERLLAPYLYGKDDVTILPPLVSYGAFITGIVFLAIEISHREEASHVRPAGAYTAGNRLSAVKAILRLLDTLRVYWRALQRPWERLNAALQVDLSTYRRRCKTATQQSNLSATHVPRNYERNSPDSIVPPRSTPTNPIDAQQPGTLETANLATRPSSEQARPWLDQNTIDPYAFPQTPLTIRDDGYDFERPGETGTRVSFPAQNSMPLDDPWYNLSFAEAGIEEFAGTDPSTLFQQGWRIFS</sequence>
<name>A0A9W9KG48_9EURO</name>
<keyword evidence="2" id="KW-0479">Metal-binding</keyword>
<comment type="subcellular location">
    <subcellularLocation>
        <location evidence="1">Nucleus</location>
    </subcellularLocation>
</comment>
<dbReference type="RefSeq" id="XP_056513532.1">
    <property type="nucleotide sequence ID" value="XM_056652465.1"/>
</dbReference>
<dbReference type="GO" id="GO:0046872">
    <property type="term" value="F:metal ion binding"/>
    <property type="evidence" value="ECO:0007669"/>
    <property type="project" value="UniProtKB-KW"/>
</dbReference>
<keyword evidence="3" id="KW-0805">Transcription regulation</keyword>
<evidence type="ECO:0000256" key="4">
    <source>
        <dbReference type="ARBA" id="ARBA00023163"/>
    </source>
</evidence>
<dbReference type="PANTHER" id="PTHR47338:SF5">
    <property type="entry name" value="ZN(II)2CYS6 TRANSCRIPTION FACTOR (EUROFUNG)"/>
    <property type="match status" value="1"/>
</dbReference>
<dbReference type="Proteomes" id="UP001141434">
    <property type="component" value="Unassembled WGS sequence"/>
</dbReference>
<dbReference type="PANTHER" id="PTHR47338">
    <property type="entry name" value="ZN(II)2CYS6 TRANSCRIPTION FACTOR (EUROFUNG)-RELATED"/>
    <property type="match status" value="1"/>
</dbReference>
<dbReference type="InterPro" id="IPR050815">
    <property type="entry name" value="TF_fung"/>
</dbReference>
<dbReference type="AlphaFoldDB" id="A0A9W9KG48"/>